<proteinExistence type="inferred from homology"/>
<dbReference type="InterPro" id="IPR001853">
    <property type="entry name" value="DSBA-like_thioredoxin_dom"/>
</dbReference>
<dbReference type="PANTHER" id="PTHR42943">
    <property type="entry name" value="GLUTATHIONE S-TRANSFERASE KAPPA"/>
    <property type="match status" value="1"/>
</dbReference>
<protein>
    <recommendedName>
        <fullName evidence="1">2-hydroxychromene-2-carboxylate isomerase</fullName>
        <ecNumber evidence="1">5.99.1.4</ecNumber>
    </recommendedName>
</protein>
<dbReference type="EC" id="5.99.1.4" evidence="1"/>
<dbReference type="AlphaFoldDB" id="A0A062VJQ5"/>
<sequence>MKTVEFQFDFGSANAYLAHKVVPQIEARTGARFDYVPVLLGGVFKLTNNQSPMQAYANIPNKLAYERLEMDRFIQRHNIPFVMNPFFPVNTLLMMRMATAAAIDGGLMELVNATFPLMWEQGLNMGDPDVVATHLSAAGIDAPRLMARAQEDDVKQRLMATTENAVKRGAFGSPTFFVGGDIYFGKNTLPEVETRFSA</sequence>
<dbReference type="SUPFAM" id="SSF52833">
    <property type="entry name" value="Thioredoxin-like"/>
    <property type="match status" value="1"/>
</dbReference>
<dbReference type="CDD" id="cd03022">
    <property type="entry name" value="DsbA_HCCA_Iso"/>
    <property type="match status" value="1"/>
</dbReference>
<dbReference type="Gene3D" id="3.40.30.10">
    <property type="entry name" value="Glutaredoxin"/>
    <property type="match status" value="1"/>
</dbReference>
<dbReference type="EMBL" id="ARYM01000008">
    <property type="protein sequence ID" value="KCZ98813.1"/>
    <property type="molecule type" value="Genomic_DNA"/>
</dbReference>
<evidence type="ECO:0000313" key="5">
    <source>
        <dbReference type="Proteomes" id="UP000027100"/>
    </source>
</evidence>
<dbReference type="InterPro" id="IPR014440">
    <property type="entry name" value="HCCAis_GSTk"/>
</dbReference>
<comment type="caution">
    <text evidence="4">The sequence shown here is derived from an EMBL/GenBank/DDBJ whole genome shotgun (WGS) entry which is preliminary data.</text>
</comment>
<dbReference type="InterPro" id="IPR044087">
    <property type="entry name" value="NahD-like"/>
</dbReference>
<dbReference type="GO" id="GO:0004364">
    <property type="term" value="F:glutathione transferase activity"/>
    <property type="evidence" value="ECO:0007669"/>
    <property type="project" value="TreeGrafter"/>
</dbReference>
<feature type="domain" description="DSBA-like thioredoxin" evidence="3">
    <location>
        <begin position="3"/>
        <end position="194"/>
    </location>
</feature>
<dbReference type="GO" id="GO:0004602">
    <property type="term" value="F:glutathione peroxidase activity"/>
    <property type="evidence" value="ECO:0007669"/>
    <property type="project" value="TreeGrafter"/>
</dbReference>
<dbReference type="OrthoDB" id="5244108at2"/>
<dbReference type="PATRIC" id="fig|1280954.3.peg.1608"/>
<feature type="active site" description="Nucleophile" evidence="2">
    <location>
        <position position="12"/>
    </location>
</feature>
<comment type="similarity">
    <text evidence="1">Belongs to the GST superfamily. NadH family.</text>
</comment>
<keyword evidence="5" id="KW-1185">Reference proteome</keyword>
<dbReference type="GO" id="GO:0018845">
    <property type="term" value="F:2-hydroxychromene-2-carboxylate isomerase activity"/>
    <property type="evidence" value="ECO:0007669"/>
    <property type="project" value="UniProtKB-UniRule"/>
</dbReference>
<dbReference type="RefSeq" id="WP_035596772.1">
    <property type="nucleotide sequence ID" value="NZ_ARYM01000008.1"/>
</dbReference>
<accession>A0A062VJQ5</accession>
<dbReference type="GO" id="GO:0006749">
    <property type="term" value="P:glutathione metabolic process"/>
    <property type="evidence" value="ECO:0007669"/>
    <property type="project" value="TreeGrafter"/>
</dbReference>
<evidence type="ECO:0000256" key="2">
    <source>
        <dbReference type="PIRSR" id="PIRSR006386-1"/>
    </source>
</evidence>
<dbReference type="GO" id="GO:1901170">
    <property type="term" value="P:naphthalene catabolic process"/>
    <property type="evidence" value="ECO:0007669"/>
    <property type="project" value="InterPro"/>
</dbReference>
<evidence type="ECO:0000313" key="4">
    <source>
        <dbReference type="EMBL" id="KCZ98813.1"/>
    </source>
</evidence>
<name>A0A062VJQ5_9PROT</name>
<evidence type="ECO:0000259" key="3">
    <source>
        <dbReference type="Pfam" id="PF01323"/>
    </source>
</evidence>
<dbReference type="PIRSF" id="PIRSF006386">
    <property type="entry name" value="HCCAis_GSTk"/>
    <property type="match status" value="1"/>
</dbReference>
<dbReference type="InterPro" id="IPR051924">
    <property type="entry name" value="GST_Kappa/NadH"/>
</dbReference>
<comment type="catalytic activity">
    <reaction evidence="1">
        <text>2-hydroxychromene-2-carboxylate = (3E)-4-(2-hydroxyphenyl)-2-oxobut-3-enoate</text>
        <dbReference type="Rhea" id="RHEA:27401"/>
        <dbReference type="ChEBI" id="CHEBI:59350"/>
        <dbReference type="ChEBI" id="CHEBI:59353"/>
        <dbReference type="EC" id="5.99.1.4"/>
    </reaction>
</comment>
<dbReference type="PANTHER" id="PTHR42943:SF2">
    <property type="entry name" value="GLUTATHIONE S-TRANSFERASE KAPPA 1"/>
    <property type="match status" value="1"/>
</dbReference>
<dbReference type="InterPro" id="IPR036249">
    <property type="entry name" value="Thioredoxin-like_sf"/>
</dbReference>
<dbReference type="STRING" id="1280954.HPO_07934"/>
<evidence type="ECO:0000256" key="1">
    <source>
        <dbReference type="PIRNR" id="PIRNR006386"/>
    </source>
</evidence>
<dbReference type="Pfam" id="PF01323">
    <property type="entry name" value="DSBA"/>
    <property type="match status" value="1"/>
</dbReference>
<gene>
    <name evidence="4" type="ORF">HPO_07934</name>
</gene>
<keyword evidence="1 4" id="KW-0413">Isomerase</keyword>
<organism evidence="4 5">
    <name type="scientific">Hyphomonas polymorpha PS728</name>
    <dbReference type="NCBI Taxonomy" id="1280954"/>
    <lineage>
        <taxon>Bacteria</taxon>
        <taxon>Pseudomonadati</taxon>
        <taxon>Pseudomonadota</taxon>
        <taxon>Alphaproteobacteria</taxon>
        <taxon>Hyphomonadales</taxon>
        <taxon>Hyphomonadaceae</taxon>
        <taxon>Hyphomonas</taxon>
    </lineage>
</organism>
<dbReference type="eggNOG" id="COG3917">
    <property type="taxonomic scope" value="Bacteria"/>
</dbReference>
<reference evidence="4 5" key="1">
    <citation type="journal article" date="2014" name="Antonie Van Leeuwenhoek">
        <title>Hyphomonas beringensis sp. nov. and Hyphomonas chukchiensis sp. nov., isolated from surface seawater of the Bering Sea and Chukchi Sea.</title>
        <authorList>
            <person name="Li C."/>
            <person name="Lai Q."/>
            <person name="Li G."/>
            <person name="Dong C."/>
            <person name="Wang J."/>
            <person name="Liao Y."/>
            <person name="Shao Z."/>
        </authorList>
    </citation>
    <scope>NUCLEOTIDE SEQUENCE [LARGE SCALE GENOMIC DNA]</scope>
    <source>
        <strain evidence="4 5">PS728</strain>
    </source>
</reference>
<dbReference type="Proteomes" id="UP000027100">
    <property type="component" value="Unassembled WGS sequence"/>
</dbReference>